<evidence type="ECO:0000313" key="2">
    <source>
        <dbReference type="Proteomes" id="UP000231586"/>
    </source>
</evidence>
<proteinExistence type="predicted"/>
<dbReference type="EMBL" id="PGTZ01000006">
    <property type="protein sequence ID" value="PJI94566.1"/>
    <property type="molecule type" value="Genomic_DNA"/>
</dbReference>
<dbReference type="RefSeq" id="WP_100348579.1">
    <property type="nucleotide sequence ID" value="NZ_PGTZ01000006.1"/>
</dbReference>
<dbReference type="Pfam" id="PF13822">
    <property type="entry name" value="ACC_epsilon"/>
    <property type="match status" value="1"/>
</dbReference>
<dbReference type="InterPro" id="IPR032716">
    <property type="entry name" value="ACC_epsilon"/>
</dbReference>
<evidence type="ECO:0000313" key="1">
    <source>
        <dbReference type="EMBL" id="PJI94566.1"/>
    </source>
</evidence>
<dbReference type="AlphaFoldDB" id="A0A2M8WUN2"/>
<name>A0A2M8WUN2_9MICO</name>
<gene>
    <name evidence="1" type="ORF">CLV34_0410</name>
</gene>
<organism evidence="1 2">
    <name type="scientific">Luteimicrobium subarcticum</name>
    <dbReference type="NCBI Taxonomy" id="620910"/>
    <lineage>
        <taxon>Bacteria</taxon>
        <taxon>Bacillati</taxon>
        <taxon>Actinomycetota</taxon>
        <taxon>Actinomycetes</taxon>
        <taxon>Micrococcales</taxon>
        <taxon>Luteimicrobium</taxon>
    </lineage>
</organism>
<protein>
    <submittedName>
        <fullName evidence="1">Acyl-CoA carboxylase epsilon subunit-like protein</fullName>
    </submittedName>
</protein>
<dbReference type="Proteomes" id="UP000231586">
    <property type="component" value="Unassembled WGS sequence"/>
</dbReference>
<dbReference type="OrthoDB" id="5148497at2"/>
<sequence>MTPADRGAADDARAALPQVRVVRGEPDELEIAALVAGLAAASSGTVPDDVAPVEEWTNRTRVMRGNGGTAKSFGARAGRHNADSWRWSLRS</sequence>
<comment type="caution">
    <text evidence="1">The sequence shown here is derived from an EMBL/GenBank/DDBJ whole genome shotgun (WGS) entry which is preliminary data.</text>
</comment>
<reference evidence="1 2" key="1">
    <citation type="submission" date="2017-11" db="EMBL/GenBank/DDBJ databases">
        <title>Genomic Encyclopedia of Archaeal and Bacterial Type Strains, Phase II (KMG-II): From Individual Species to Whole Genera.</title>
        <authorList>
            <person name="Goeker M."/>
        </authorList>
    </citation>
    <scope>NUCLEOTIDE SEQUENCE [LARGE SCALE GENOMIC DNA]</scope>
    <source>
        <strain evidence="1 2">DSM 22413</strain>
    </source>
</reference>
<accession>A0A2M8WUN2</accession>
<dbReference type="GO" id="GO:0004658">
    <property type="term" value="F:propionyl-CoA carboxylase activity"/>
    <property type="evidence" value="ECO:0007669"/>
    <property type="project" value="InterPro"/>
</dbReference>
<keyword evidence="2" id="KW-1185">Reference proteome</keyword>
<dbReference type="GO" id="GO:0003989">
    <property type="term" value="F:acetyl-CoA carboxylase activity"/>
    <property type="evidence" value="ECO:0007669"/>
    <property type="project" value="InterPro"/>
</dbReference>